<evidence type="ECO:0000313" key="2">
    <source>
        <dbReference type="EMBL" id="KAL2511591.1"/>
    </source>
</evidence>
<evidence type="ECO:0000313" key="3">
    <source>
        <dbReference type="EMBL" id="KAL2511604.1"/>
    </source>
</evidence>
<keyword evidence="4" id="KW-1185">Reference proteome</keyword>
<evidence type="ECO:0008006" key="5">
    <source>
        <dbReference type="Google" id="ProtNLM"/>
    </source>
</evidence>
<organism evidence="3 4">
    <name type="scientific">Abeliophyllum distichum</name>
    <dbReference type="NCBI Taxonomy" id="126358"/>
    <lineage>
        <taxon>Eukaryota</taxon>
        <taxon>Viridiplantae</taxon>
        <taxon>Streptophyta</taxon>
        <taxon>Embryophyta</taxon>
        <taxon>Tracheophyta</taxon>
        <taxon>Spermatophyta</taxon>
        <taxon>Magnoliopsida</taxon>
        <taxon>eudicotyledons</taxon>
        <taxon>Gunneridae</taxon>
        <taxon>Pentapetalae</taxon>
        <taxon>asterids</taxon>
        <taxon>lamiids</taxon>
        <taxon>Lamiales</taxon>
        <taxon>Oleaceae</taxon>
        <taxon>Forsythieae</taxon>
        <taxon>Abeliophyllum</taxon>
    </lineage>
</organism>
<protein>
    <recommendedName>
        <fullName evidence="5">Transmembrane protein</fullName>
    </recommendedName>
</protein>
<comment type="caution">
    <text evidence="3">The sequence shown here is derived from an EMBL/GenBank/DDBJ whole genome shotgun (WGS) entry which is preliminary data.</text>
</comment>
<keyword evidence="1" id="KW-1133">Transmembrane helix</keyword>
<dbReference type="EMBL" id="JBFOLK010000005">
    <property type="protein sequence ID" value="KAL2511591.1"/>
    <property type="molecule type" value="Genomic_DNA"/>
</dbReference>
<feature type="transmembrane region" description="Helical" evidence="1">
    <location>
        <begin position="84"/>
        <end position="114"/>
    </location>
</feature>
<keyword evidence="1" id="KW-0812">Transmembrane</keyword>
<gene>
    <name evidence="2" type="ORF">Adt_17191</name>
    <name evidence="3" type="ORF">Adt_17204</name>
</gene>
<reference evidence="3" key="2">
    <citation type="submission" date="2024-07" db="EMBL/GenBank/DDBJ databases">
        <title>Two chromosome-level genome assemblies of Korean endemic species Abeliophyllum distichum and Forsythia ovata (Oleaceae).</title>
        <authorList>
            <person name="Mun J.H."/>
        </authorList>
    </citation>
    <scope>NUCLEOTIDE SEQUENCE</scope>
    <source>
        <strain evidence="3">KNKB198505000391</strain>
        <tissue evidence="3">Leaf</tissue>
    </source>
</reference>
<reference evidence="4" key="1">
    <citation type="submission" date="2024-07" db="EMBL/GenBank/DDBJ databases">
        <title>Two chromosome-level genome assemblies of Korean endemic species Abeliophyllum distichum and Forsythia ovata (Oleaceae).</title>
        <authorList>
            <person name="Jang H."/>
        </authorList>
    </citation>
    <scope>NUCLEOTIDE SEQUENCE [LARGE SCALE GENOMIC DNA]</scope>
</reference>
<dbReference type="EMBL" id="JBFOLK010000005">
    <property type="protein sequence ID" value="KAL2511604.1"/>
    <property type="molecule type" value="Genomic_DNA"/>
</dbReference>
<accession>A0ABD1TFT8</accession>
<evidence type="ECO:0000256" key="1">
    <source>
        <dbReference type="SAM" id="Phobius"/>
    </source>
</evidence>
<dbReference type="Proteomes" id="UP001604336">
    <property type="component" value="Unassembled WGS sequence"/>
</dbReference>
<keyword evidence="1" id="KW-0472">Membrane</keyword>
<dbReference type="AlphaFoldDB" id="A0ABD1TFT8"/>
<proteinExistence type="predicted"/>
<sequence>MASLHFSAQSLPLLHRPCARAHKSSLSFLSCGKNSPVTHLSFRFKIEGRLHVRPRLHPVFASNTNPPEGSNETKSADAAQGPPFLTILAGFLVFGFICWIIGSIVMWIIGLIVYPPPLK</sequence>
<name>A0ABD1TFT8_9LAMI</name>
<evidence type="ECO:0000313" key="4">
    <source>
        <dbReference type="Proteomes" id="UP001604336"/>
    </source>
</evidence>